<dbReference type="Gene3D" id="3.30.9.10">
    <property type="entry name" value="D-Amino Acid Oxidase, subunit A, domain 2"/>
    <property type="match status" value="1"/>
</dbReference>
<keyword evidence="3" id="KW-0274">FAD</keyword>
<dbReference type="PANTHER" id="PTHR43104:SF2">
    <property type="entry name" value="L-2-HYDROXYGLUTARATE DEHYDROGENASE, MITOCHONDRIAL"/>
    <property type="match status" value="1"/>
</dbReference>
<gene>
    <name evidence="7" type="ORF">A2637_01865</name>
</gene>
<evidence type="ECO:0000313" key="7">
    <source>
        <dbReference type="EMBL" id="OGI45790.1"/>
    </source>
</evidence>
<evidence type="ECO:0000259" key="6">
    <source>
        <dbReference type="Pfam" id="PF01266"/>
    </source>
</evidence>
<dbReference type="AlphaFoldDB" id="A0A1F6TKX7"/>
<evidence type="ECO:0000313" key="8">
    <source>
        <dbReference type="Proteomes" id="UP000179360"/>
    </source>
</evidence>
<protein>
    <submittedName>
        <fullName evidence="7">FAD-dependent oxidoreductase</fullName>
    </submittedName>
</protein>
<comment type="cofactor">
    <cofactor evidence="1">
        <name>FAD</name>
        <dbReference type="ChEBI" id="CHEBI:57692"/>
    </cofactor>
</comment>
<dbReference type="GO" id="GO:0047545">
    <property type="term" value="F:(S)-2-hydroxyglutarate dehydrogenase activity"/>
    <property type="evidence" value="ECO:0007669"/>
    <property type="project" value="TreeGrafter"/>
</dbReference>
<accession>A0A1F6TKX7</accession>
<dbReference type="InterPro" id="IPR036188">
    <property type="entry name" value="FAD/NAD-bd_sf"/>
</dbReference>
<evidence type="ECO:0000256" key="5">
    <source>
        <dbReference type="ARBA" id="ARBA00037941"/>
    </source>
</evidence>
<evidence type="ECO:0000256" key="1">
    <source>
        <dbReference type="ARBA" id="ARBA00001974"/>
    </source>
</evidence>
<comment type="similarity">
    <text evidence="5">Belongs to the L2HGDH family.</text>
</comment>
<evidence type="ECO:0000256" key="2">
    <source>
        <dbReference type="ARBA" id="ARBA00022630"/>
    </source>
</evidence>
<dbReference type="Gene3D" id="3.50.50.60">
    <property type="entry name" value="FAD/NAD(P)-binding domain"/>
    <property type="match status" value="1"/>
</dbReference>
<comment type="caution">
    <text evidence="7">The sequence shown here is derived from an EMBL/GenBank/DDBJ whole genome shotgun (WGS) entry which is preliminary data.</text>
</comment>
<organism evidence="7 8">
    <name type="scientific">Candidatus Muproteobacteria bacterium RIFCSPHIGHO2_01_FULL_65_16</name>
    <dbReference type="NCBI Taxonomy" id="1817764"/>
    <lineage>
        <taxon>Bacteria</taxon>
        <taxon>Pseudomonadati</taxon>
        <taxon>Pseudomonadota</taxon>
        <taxon>Candidatus Muproteobacteria</taxon>
    </lineage>
</organism>
<dbReference type="NCBIfam" id="NF008726">
    <property type="entry name" value="PRK11728.1"/>
    <property type="match status" value="1"/>
</dbReference>
<reference evidence="7 8" key="1">
    <citation type="journal article" date="2016" name="Nat. Commun.">
        <title>Thousands of microbial genomes shed light on interconnected biogeochemical processes in an aquifer system.</title>
        <authorList>
            <person name="Anantharaman K."/>
            <person name="Brown C.T."/>
            <person name="Hug L.A."/>
            <person name="Sharon I."/>
            <person name="Castelle C.J."/>
            <person name="Probst A.J."/>
            <person name="Thomas B.C."/>
            <person name="Singh A."/>
            <person name="Wilkins M.J."/>
            <person name="Karaoz U."/>
            <person name="Brodie E.L."/>
            <person name="Williams K.H."/>
            <person name="Hubbard S.S."/>
            <person name="Banfield J.F."/>
        </authorList>
    </citation>
    <scope>NUCLEOTIDE SEQUENCE [LARGE SCALE GENOMIC DNA]</scope>
</reference>
<feature type="domain" description="FAD dependent oxidoreductase" evidence="6">
    <location>
        <begin position="7"/>
        <end position="336"/>
    </location>
</feature>
<dbReference type="PANTHER" id="PTHR43104">
    <property type="entry name" value="L-2-HYDROXYGLUTARATE DEHYDROGENASE, MITOCHONDRIAL"/>
    <property type="match status" value="1"/>
</dbReference>
<sequence length="414" mass="46423">MLPRTTDFLVIGGGIVGVTVAAELKHRHPRKRVTLIEKEDAPGRHASGRNSGVLHAGFYYAADSLKARFTRDGNRRLTEYCLGKRLRINRCGKLVVARNEAELSGLSELLRRGRQNGVELHEIGLEEAQAIEPRVRTHERALWSPTTATVDPGEVLHALVEDARVAGVEIHTGARFCAVRGRTIVTSRGALAPGYVINAAGLYADRVAHAFGFARHYRILPFKGLYLYSEEPPGALRTNIYPVPDLGNPFLGVHFTVGVDGRGKIGPTAIPAFWREHYRGLHGFRPAEFVEIVWRELTLLVRNDFRFRELAWEELRKYRRRRLVALAAELADGVRQDQFRRWGRPGIRAQLLDIVERRLEFDFRYEGDGWSLHVLNAVSPAFTCALPFAAHLADEIERRLGGAGHDSVNRGMGV</sequence>
<dbReference type="InterPro" id="IPR006076">
    <property type="entry name" value="FAD-dep_OxRdtase"/>
</dbReference>
<keyword evidence="4" id="KW-0560">Oxidoreductase</keyword>
<evidence type="ECO:0000256" key="4">
    <source>
        <dbReference type="ARBA" id="ARBA00023002"/>
    </source>
</evidence>
<dbReference type="SUPFAM" id="SSF51905">
    <property type="entry name" value="FAD/NAD(P)-binding domain"/>
    <property type="match status" value="1"/>
</dbReference>
<proteinExistence type="inferred from homology"/>
<dbReference type="Pfam" id="PF01266">
    <property type="entry name" value="DAO"/>
    <property type="match status" value="1"/>
</dbReference>
<name>A0A1F6TKX7_9PROT</name>
<dbReference type="Proteomes" id="UP000179360">
    <property type="component" value="Unassembled WGS sequence"/>
</dbReference>
<dbReference type="EMBL" id="MFSY01000064">
    <property type="protein sequence ID" value="OGI45790.1"/>
    <property type="molecule type" value="Genomic_DNA"/>
</dbReference>
<dbReference type="STRING" id="1817764.A2637_01865"/>
<evidence type="ECO:0000256" key="3">
    <source>
        <dbReference type="ARBA" id="ARBA00022827"/>
    </source>
</evidence>
<keyword evidence="2" id="KW-0285">Flavoprotein</keyword>